<accession>A0A6A5QAL8</accession>
<dbReference type="AlphaFoldDB" id="A0A6A5QAL8"/>
<dbReference type="EMBL" id="ML979142">
    <property type="protein sequence ID" value="KAF1911816.1"/>
    <property type="molecule type" value="Genomic_DNA"/>
</dbReference>
<sequence length="210" mass="22930">MLSITYALRALLKRLTGIRRNLSQLQPRATQAATACFPYPGPETLLNSPCDLSLFCTKKLSNPVRPDSHVRVPVKRAGLRNTLLVDLDHIGMFTTRASAIASCVQHVVTLHRYGLISRAETIVLQTFFLSKSQLGEQLNEGASDPASSNWIVSCAMGAEIRATKLQGDLLEYIHGCGNIGWAMRVGSRGTRAYDTSPLFCVISRSAPTRG</sequence>
<evidence type="ECO:0000313" key="2">
    <source>
        <dbReference type="Proteomes" id="UP000800096"/>
    </source>
</evidence>
<organism evidence="1 2">
    <name type="scientific">Ampelomyces quisqualis</name>
    <name type="common">Powdery mildew agent</name>
    <dbReference type="NCBI Taxonomy" id="50730"/>
    <lineage>
        <taxon>Eukaryota</taxon>
        <taxon>Fungi</taxon>
        <taxon>Dikarya</taxon>
        <taxon>Ascomycota</taxon>
        <taxon>Pezizomycotina</taxon>
        <taxon>Dothideomycetes</taxon>
        <taxon>Pleosporomycetidae</taxon>
        <taxon>Pleosporales</taxon>
        <taxon>Pleosporineae</taxon>
        <taxon>Phaeosphaeriaceae</taxon>
        <taxon>Ampelomyces</taxon>
    </lineage>
</organism>
<name>A0A6A5QAL8_AMPQU</name>
<evidence type="ECO:0000313" key="1">
    <source>
        <dbReference type="EMBL" id="KAF1911816.1"/>
    </source>
</evidence>
<keyword evidence="2" id="KW-1185">Reference proteome</keyword>
<protein>
    <submittedName>
        <fullName evidence="1">Uncharacterized protein</fullName>
    </submittedName>
</protein>
<dbReference type="Proteomes" id="UP000800096">
    <property type="component" value="Unassembled WGS sequence"/>
</dbReference>
<gene>
    <name evidence="1" type="ORF">BDU57DRAFT_87173</name>
</gene>
<reference evidence="1" key="1">
    <citation type="journal article" date="2020" name="Stud. Mycol.">
        <title>101 Dothideomycetes genomes: a test case for predicting lifestyles and emergence of pathogens.</title>
        <authorList>
            <person name="Haridas S."/>
            <person name="Albert R."/>
            <person name="Binder M."/>
            <person name="Bloem J."/>
            <person name="Labutti K."/>
            <person name="Salamov A."/>
            <person name="Andreopoulos B."/>
            <person name="Baker S."/>
            <person name="Barry K."/>
            <person name="Bills G."/>
            <person name="Bluhm B."/>
            <person name="Cannon C."/>
            <person name="Castanera R."/>
            <person name="Culley D."/>
            <person name="Daum C."/>
            <person name="Ezra D."/>
            <person name="Gonzalez J."/>
            <person name="Henrissat B."/>
            <person name="Kuo A."/>
            <person name="Liang C."/>
            <person name="Lipzen A."/>
            <person name="Lutzoni F."/>
            <person name="Magnuson J."/>
            <person name="Mondo S."/>
            <person name="Nolan M."/>
            <person name="Ohm R."/>
            <person name="Pangilinan J."/>
            <person name="Park H.-J."/>
            <person name="Ramirez L."/>
            <person name="Alfaro M."/>
            <person name="Sun H."/>
            <person name="Tritt A."/>
            <person name="Yoshinaga Y."/>
            <person name="Zwiers L.-H."/>
            <person name="Turgeon B."/>
            <person name="Goodwin S."/>
            <person name="Spatafora J."/>
            <person name="Crous P."/>
            <person name="Grigoriev I."/>
        </authorList>
    </citation>
    <scope>NUCLEOTIDE SEQUENCE</scope>
    <source>
        <strain evidence="1">HMLAC05119</strain>
    </source>
</reference>
<proteinExistence type="predicted"/>